<proteinExistence type="inferred from homology"/>
<comment type="similarity">
    <text evidence="1">Belongs to the short-chain dehydrogenases/reductases (SDR) family.</text>
</comment>
<dbReference type="VEuPathDB" id="FungiDB:PV07_01397"/>
<dbReference type="PRINTS" id="PR00081">
    <property type="entry name" value="GDHRDH"/>
</dbReference>
<name>A0A0D2BAN0_9EURO</name>
<evidence type="ECO:0000259" key="4">
    <source>
        <dbReference type="SMART" id="SM00822"/>
    </source>
</evidence>
<protein>
    <recommendedName>
        <fullName evidence="4">Ketoreductase domain-containing protein</fullName>
    </recommendedName>
</protein>
<dbReference type="EMBL" id="KN847040">
    <property type="protein sequence ID" value="KIW34627.1"/>
    <property type="molecule type" value="Genomic_DNA"/>
</dbReference>
<dbReference type="InterPro" id="IPR002347">
    <property type="entry name" value="SDR_fam"/>
</dbReference>
<dbReference type="SMART" id="SM00822">
    <property type="entry name" value="PKS_KR"/>
    <property type="match status" value="1"/>
</dbReference>
<accession>A0A0D2BAN0</accession>
<dbReference type="OrthoDB" id="542013at2759"/>
<keyword evidence="3" id="KW-0560">Oxidoreductase</keyword>
<dbReference type="PANTHER" id="PTHR24320:SF152">
    <property type="entry name" value="SHORT-CHAIN DEHYDROGENASE_REDUCTASE FAMILY PROTEIN"/>
    <property type="match status" value="1"/>
</dbReference>
<dbReference type="GeneID" id="27340591"/>
<gene>
    <name evidence="5" type="ORF">PV07_01397</name>
</gene>
<keyword evidence="6" id="KW-1185">Reference proteome</keyword>
<keyword evidence="2" id="KW-0521">NADP</keyword>
<dbReference type="SUPFAM" id="SSF51735">
    <property type="entry name" value="NAD(P)-binding Rossmann-fold domains"/>
    <property type="match status" value="1"/>
</dbReference>
<dbReference type="RefSeq" id="XP_016254843.1">
    <property type="nucleotide sequence ID" value="XM_016387915.1"/>
</dbReference>
<dbReference type="PANTHER" id="PTHR24320">
    <property type="entry name" value="RETINOL DEHYDROGENASE"/>
    <property type="match status" value="1"/>
</dbReference>
<sequence length="354" mass="38893">MNLQDTFPVPSNLAPRETRRHLRDIGTASMSNFTSSALVTGGTTGLGLHAAEEIAGQHPDYCVVIASRKDADGSAELINQRLGGGAHRVQFMALDLGDLKSVRSFVKAWKEKSLPPISVLLLNAGSQFPFGLKYTVDGFEATFGVNHVGHALLFSLMQPYLADEARIVVTASGTHDPLQKTGMPNANYTTAEELAHPTGSALKAPGRQHYTTSKLCNILWTYALDRRLRRLQPGKKWTVVAFDPGLMPGTGLARQYPAFLRFMWKRVLPALIPLLRLVLSPNIHRPQESGAALAWLALDAEARGASGVYFEGRKQIKSSADSYDEAKQEELWSWTVKTLAGDEQERRLFEVVQA</sequence>
<evidence type="ECO:0000256" key="3">
    <source>
        <dbReference type="ARBA" id="ARBA00023002"/>
    </source>
</evidence>
<evidence type="ECO:0000313" key="5">
    <source>
        <dbReference type="EMBL" id="KIW34627.1"/>
    </source>
</evidence>
<organism evidence="5 6">
    <name type="scientific">Cladophialophora immunda</name>
    <dbReference type="NCBI Taxonomy" id="569365"/>
    <lineage>
        <taxon>Eukaryota</taxon>
        <taxon>Fungi</taxon>
        <taxon>Dikarya</taxon>
        <taxon>Ascomycota</taxon>
        <taxon>Pezizomycotina</taxon>
        <taxon>Eurotiomycetes</taxon>
        <taxon>Chaetothyriomycetidae</taxon>
        <taxon>Chaetothyriales</taxon>
        <taxon>Herpotrichiellaceae</taxon>
        <taxon>Cladophialophora</taxon>
    </lineage>
</organism>
<dbReference type="AlphaFoldDB" id="A0A0D2BAN0"/>
<reference evidence="5 6" key="1">
    <citation type="submission" date="2015-01" db="EMBL/GenBank/DDBJ databases">
        <title>The Genome Sequence of Cladophialophora immunda CBS83496.</title>
        <authorList>
            <consortium name="The Broad Institute Genomics Platform"/>
            <person name="Cuomo C."/>
            <person name="de Hoog S."/>
            <person name="Gorbushina A."/>
            <person name="Stielow B."/>
            <person name="Teixiera M."/>
            <person name="Abouelleil A."/>
            <person name="Chapman S.B."/>
            <person name="Priest M."/>
            <person name="Young S.K."/>
            <person name="Wortman J."/>
            <person name="Nusbaum C."/>
            <person name="Birren B."/>
        </authorList>
    </citation>
    <scope>NUCLEOTIDE SEQUENCE [LARGE SCALE GENOMIC DNA]</scope>
    <source>
        <strain evidence="5 6">CBS 83496</strain>
    </source>
</reference>
<dbReference type="GO" id="GO:0016491">
    <property type="term" value="F:oxidoreductase activity"/>
    <property type="evidence" value="ECO:0007669"/>
    <property type="project" value="UniProtKB-KW"/>
</dbReference>
<evidence type="ECO:0000256" key="2">
    <source>
        <dbReference type="ARBA" id="ARBA00022857"/>
    </source>
</evidence>
<dbReference type="Gene3D" id="3.40.50.720">
    <property type="entry name" value="NAD(P)-binding Rossmann-like Domain"/>
    <property type="match status" value="1"/>
</dbReference>
<dbReference type="Proteomes" id="UP000054466">
    <property type="component" value="Unassembled WGS sequence"/>
</dbReference>
<evidence type="ECO:0000256" key="1">
    <source>
        <dbReference type="ARBA" id="ARBA00006484"/>
    </source>
</evidence>
<dbReference type="Pfam" id="PF00106">
    <property type="entry name" value="adh_short"/>
    <property type="match status" value="1"/>
</dbReference>
<feature type="domain" description="Ketoreductase" evidence="4">
    <location>
        <begin position="35"/>
        <end position="250"/>
    </location>
</feature>
<dbReference type="HOGENOM" id="CLU_010194_44_3_1"/>
<dbReference type="STRING" id="569365.A0A0D2BAN0"/>
<evidence type="ECO:0000313" key="6">
    <source>
        <dbReference type="Proteomes" id="UP000054466"/>
    </source>
</evidence>
<dbReference type="InterPro" id="IPR057326">
    <property type="entry name" value="KR_dom"/>
</dbReference>
<dbReference type="InterPro" id="IPR036291">
    <property type="entry name" value="NAD(P)-bd_dom_sf"/>
</dbReference>